<gene>
    <name evidence="2" type="ORF">BJ554DRAFT_7103</name>
</gene>
<feature type="region of interest" description="Disordered" evidence="1">
    <location>
        <begin position="108"/>
        <end position="142"/>
    </location>
</feature>
<feature type="compositionally biased region" description="Low complexity" evidence="1">
    <location>
        <begin position="108"/>
        <end position="123"/>
    </location>
</feature>
<feature type="non-terminal residue" evidence="2">
    <location>
        <position position="239"/>
    </location>
</feature>
<evidence type="ECO:0000313" key="2">
    <source>
        <dbReference type="EMBL" id="KAG5460805.1"/>
    </source>
</evidence>
<evidence type="ECO:0000256" key="1">
    <source>
        <dbReference type="SAM" id="MobiDB-lite"/>
    </source>
</evidence>
<keyword evidence="3" id="KW-1185">Reference proteome</keyword>
<organism evidence="2 3">
    <name type="scientific">Olpidium bornovanus</name>
    <dbReference type="NCBI Taxonomy" id="278681"/>
    <lineage>
        <taxon>Eukaryota</taxon>
        <taxon>Fungi</taxon>
        <taxon>Fungi incertae sedis</taxon>
        <taxon>Olpidiomycota</taxon>
        <taxon>Olpidiomycotina</taxon>
        <taxon>Olpidiomycetes</taxon>
        <taxon>Olpidiales</taxon>
        <taxon>Olpidiaceae</taxon>
        <taxon>Olpidium</taxon>
    </lineage>
</organism>
<name>A0A8H8DJP1_9FUNG</name>
<dbReference type="EMBL" id="JAEFCI010004684">
    <property type="protein sequence ID" value="KAG5460805.1"/>
    <property type="molecule type" value="Genomic_DNA"/>
</dbReference>
<proteinExistence type="predicted"/>
<comment type="caution">
    <text evidence="2">The sequence shown here is derived from an EMBL/GenBank/DDBJ whole genome shotgun (WGS) entry which is preliminary data.</text>
</comment>
<dbReference type="AlphaFoldDB" id="A0A8H8DJP1"/>
<dbReference type="PROSITE" id="PS51257">
    <property type="entry name" value="PROKAR_LIPOPROTEIN"/>
    <property type="match status" value="1"/>
</dbReference>
<evidence type="ECO:0000313" key="3">
    <source>
        <dbReference type="Proteomes" id="UP000673691"/>
    </source>
</evidence>
<reference evidence="2 3" key="1">
    <citation type="journal article" name="Sci. Rep.">
        <title>Genome-scale phylogenetic analyses confirm Olpidium as the closest living zoosporic fungus to the non-flagellated, terrestrial fungi.</title>
        <authorList>
            <person name="Chang Y."/>
            <person name="Rochon D."/>
            <person name="Sekimoto S."/>
            <person name="Wang Y."/>
            <person name="Chovatia M."/>
            <person name="Sandor L."/>
            <person name="Salamov A."/>
            <person name="Grigoriev I.V."/>
            <person name="Stajich J.E."/>
            <person name="Spatafora J.W."/>
        </authorList>
    </citation>
    <scope>NUCLEOTIDE SEQUENCE [LARGE SCALE GENOMIC DNA]</scope>
    <source>
        <strain evidence="2">S191</strain>
    </source>
</reference>
<dbReference type="Proteomes" id="UP000673691">
    <property type="component" value="Unassembled WGS sequence"/>
</dbReference>
<protein>
    <submittedName>
        <fullName evidence="2">Uncharacterized protein</fullName>
    </submittedName>
</protein>
<accession>A0A8H8DJP1</accession>
<sequence length="239" mass="25146">MYRFKSLVRPGRLTHGLCGTGACNQRCAAARAVGGAAAAAAGTAACTKPAAQRGVKASACGWAATATDLGTDSFQTARGMFRPWTRCWRCAEGLHPFHARRPFLAFSRSSDGPGRSSVSSPVRRTPPPATAHARRATPPMTSPRAARLAGALAAACAAVVVVLPGCRTALAAPNGEGHYGSSSYDYDYDHSIWGPEGDHMNSLVFNHESKSDPVYFWDRPAAIAAPRGNVPSDNVDHNQ</sequence>